<evidence type="ECO:0000256" key="9">
    <source>
        <dbReference type="ARBA" id="ARBA00022958"/>
    </source>
</evidence>
<dbReference type="Pfam" id="PF03853">
    <property type="entry name" value="YjeF_N"/>
    <property type="match status" value="1"/>
</dbReference>
<comment type="catalytic activity">
    <reaction evidence="16 17 19">
        <text>(6S)-NADPHX + ADP = AMP + phosphate + NADPH + H(+)</text>
        <dbReference type="Rhea" id="RHEA:32235"/>
        <dbReference type="ChEBI" id="CHEBI:15378"/>
        <dbReference type="ChEBI" id="CHEBI:43474"/>
        <dbReference type="ChEBI" id="CHEBI:57783"/>
        <dbReference type="ChEBI" id="CHEBI:64076"/>
        <dbReference type="ChEBI" id="CHEBI:456215"/>
        <dbReference type="ChEBI" id="CHEBI:456216"/>
        <dbReference type="EC" id="4.2.1.136"/>
    </reaction>
</comment>
<comment type="similarity">
    <text evidence="17">Belongs to the NnrD/CARKD family.</text>
</comment>
<dbReference type="Proteomes" id="UP001501495">
    <property type="component" value="Unassembled WGS sequence"/>
</dbReference>
<feature type="binding site" evidence="17">
    <location>
        <begin position="377"/>
        <end position="381"/>
    </location>
    <ligand>
        <name>AMP</name>
        <dbReference type="ChEBI" id="CHEBI:456215"/>
    </ligand>
</feature>
<evidence type="ECO:0000256" key="19">
    <source>
        <dbReference type="PIRNR" id="PIRNR017184"/>
    </source>
</evidence>
<evidence type="ECO:0000313" key="22">
    <source>
        <dbReference type="EMBL" id="GAA4110136.1"/>
    </source>
</evidence>
<feature type="binding site" evidence="18">
    <location>
        <position position="119"/>
    </location>
    <ligand>
        <name>K(+)</name>
        <dbReference type="ChEBI" id="CHEBI:29103"/>
    </ligand>
</feature>
<evidence type="ECO:0000256" key="1">
    <source>
        <dbReference type="ARBA" id="ARBA00000013"/>
    </source>
</evidence>
<evidence type="ECO:0000256" key="2">
    <source>
        <dbReference type="ARBA" id="ARBA00000909"/>
    </source>
</evidence>
<evidence type="ECO:0000256" key="18">
    <source>
        <dbReference type="HAMAP-Rule" id="MF_01966"/>
    </source>
</evidence>
<feature type="binding site" evidence="17">
    <location>
        <position position="406"/>
    </location>
    <ligand>
        <name>AMP</name>
        <dbReference type="ChEBI" id="CHEBI:456215"/>
    </ligand>
</feature>
<comment type="caution">
    <text evidence="18">Lacks conserved residue(s) required for the propagation of feature annotation.</text>
</comment>
<dbReference type="SUPFAM" id="SSF64153">
    <property type="entry name" value="YjeF N-terminal domain-like"/>
    <property type="match status" value="1"/>
</dbReference>
<feature type="binding site" evidence="18">
    <location>
        <position position="150"/>
    </location>
    <ligand>
        <name>(6S)-NADPHX</name>
        <dbReference type="ChEBI" id="CHEBI:64076"/>
    </ligand>
</feature>
<dbReference type="HAMAP" id="MF_01966">
    <property type="entry name" value="NADHX_epimerase"/>
    <property type="match status" value="1"/>
</dbReference>
<keyword evidence="9 18" id="KW-0630">Potassium</keyword>
<dbReference type="PROSITE" id="PS51383">
    <property type="entry name" value="YJEF_C_3"/>
    <property type="match status" value="1"/>
</dbReference>
<keyword evidence="8 17" id="KW-0521">NADP</keyword>
<feature type="binding site" evidence="18">
    <location>
        <position position="153"/>
    </location>
    <ligand>
        <name>K(+)</name>
        <dbReference type="ChEBI" id="CHEBI:29103"/>
    </ligand>
</feature>
<keyword evidence="5 18" id="KW-0479">Metal-binding</keyword>
<dbReference type="CDD" id="cd01171">
    <property type="entry name" value="YXKO-related"/>
    <property type="match status" value="1"/>
</dbReference>
<dbReference type="InterPro" id="IPR030677">
    <property type="entry name" value="Nnr"/>
</dbReference>
<feature type="binding site" evidence="18">
    <location>
        <position position="59"/>
    </location>
    <ligand>
        <name>K(+)</name>
        <dbReference type="ChEBI" id="CHEBI:29103"/>
    </ligand>
</feature>
<keyword evidence="11 18" id="KW-0413">Isomerase</keyword>
<sequence length="469" mass="46667">MRHAHPVAEIRAAEAALMAQLPEGALMQRAARGLATAVLDLLGGAYGRRVVLLVGPGDNGGDALWAGAMLARRGVGVEAWLLAERPHAEGLAALRAAGGRLTRGHRDLPTAQRPDVVLDGIVGIGGRPGLRDDAVAALAALDGVPIVAVDVPSGIDVDTGELTGSHVRAAVTVTFGTHRIAHLVDPAAEACGVVHLVDIGLAPVLPPAGVEALQAADVAALLPLPGGFAHKYTRGVVGVRAGSAQYPGAGLLCVGGAACGLAGMVRYVGDSAVADRVREAHPEIVGAGRVQAWVVGSGGGDTAADELAAARADGVPLVVDADALAHVSGALGVPAVLTPHAGELAAMTGADRTDIEARMLHHARAAAERYDAVVLLKGRHTLIAAPDGRVRVTTTGTPWLATAGAGDVLGGVIGALLAAGLDPFDAAGVGSWVHGAAATRAAAGGPIVAGDVARALPVVLRELLGESAA</sequence>
<comment type="caution">
    <text evidence="22">The sequence shown here is derived from an EMBL/GenBank/DDBJ whole genome shotgun (WGS) entry which is preliminary data.</text>
</comment>
<comment type="catalytic activity">
    <reaction evidence="15 17 19">
        <text>(6S)-NADHX + ADP = AMP + phosphate + NADH + H(+)</text>
        <dbReference type="Rhea" id="RHEA:32223"/>
        <dbReference type="ChEBI" id="CHEBI:15378"/>
        <dbReference type="ChEBI" id="CHEBI:43474"/>
        <dbReference type="ChEBI" id="CHEBI:57945"/>
        <dbReference type="ChEBI" id="CHEBI:64074"/>
        <dbReference type="ChEBI" id="CHEBI:456215"/>
        <dbReference type="ChEBI" id="CHEBI:456216"/>
        <dbReference type="EC" id="4.2.1.136"/>
    </reaction>
</comment>
<evidence type="ECO:0000256" key="13">
    <source>
        <dbReference type="ARBA" id="ARBA00023268"/>
    </source>
</evidence>
<feature type="binding site" evidence="17">
    <location>
        <position position="298"/>
    </location>
    <ligand>
        <name>(6S)-NADPHX</name>
        <dbReference type="ChEBI" id="CHEBI:64076"/>
    </ligand>
</feature>
<dbReference type="PANTHER" id="PTHR12592:SF0">
    <property type="entry name" value="ATP-DEPENDENT (S)-NAD(P)H-HYDRATE DEHYDRATASE"/>
    <property type="match status" value="1"/>
</dbReference>
<dbReference type="PIRSF" id="PIRSF017184">
    <property type="entry name" value="Nnr"/>
    <property type="match status" value="1"/>
</dbReference>
<evidence type="ECO:0000256" key="10">
    <source>
        <dbReference type="ARBA" id="ARBA00023027"/>
    </source>
</evidence>
<dbReference type="PROSITE" id="PS51385">
    <property type="entry name" value="YJEF_N"/>
    <property type="match status" value="1"/>
</dbReference>
<dbReference type="NCBIfam" id="TIGR00197">
    <property type="entry name" value="yjeF_nterm"/>
    <property type="match status" value="1"/>
</dbReference>
<keyword evidence="12 17" id="KW-0456">Lyase</keyword>
<feature type="binding site" evidence="17">
    <location>
        <position position="407"/>
    </location>
    <ligand>
        <name>(6S)-NADPHX</name>
        <dbReference type="ChEBI" id="CHEBI:64076"/>
    </ligand>
</feature>
<comment type="subunit">
    <text evidence="17">Homotetramer.</text>
</comment>
<evidence type="ECO:0000256" key="15">
    <source>
        <dbReference type="ARBA" id="ARBA00048238"/>
    </source>
</evidence>
<feature type="binding site" evidence="18">
    <location>
        <begin position="58"/>
        <end position="62"/>
    </location>
    <ligand>
        <name>(6S)-NADPHX</name>
        <dbReference type="ChEBI" id="CHEBI:64076"/>
    </ligand>
</feature>
<dbReference type="InterPro" id="IPR036652">
    <property type="entry name" value="YjeF_N_dom_sf"/>
</dbReference>
<comment type="cofactor">
    <cofactor evidence="18 19">
        <name>K(+)</name>
        <dbReference type="ChEBI" id="CHEBI:29103"/>
    </cofactor>
    <text evidence="18 19">Binds 1 potassium ion per subunit.</text>
</comment>
<feature type="domain" description="YjeF C-terminal" evidence="20">
    <location>
        <begin position="214"/>
        <end position="463"/>
    </location>
</feature>
<evidence type="ECO:0000259" key="20">
    <source>
        <dbReference type="PROSITE" id="PS51383"/>
    </source>
</evidence>
<keyword evidence="10 17" id="KW-0520">NAD</keyword>
<keyword evidence="13" id="KW-0511">Multifunctional enzyme</keyword>
<dbReference type="InterPro" id="IPR029056">
    <property type="entry name" value="Ribokinase-like"/>
</dbReference>
<keyword evidence="6 17" id="KW-0547">Nucleotide-binding</keyword>
<evidence type="ECO:0000256" key="8">
    <source>
        <dbReference type="ARBA" id="ARBA00022857"/>
    </source>
</evidence>
<evidence type="ECO:0000313" key="23">
    <source>
        <dbReference type="Proteomes" id="UP001501495"/>
    </source>
</evidence>
<comment type="catalytic activity">
    <reaction evidence="1 18 19">
        <text>(6R)-NADHX = (6S)-NADHX</text>
        <dbReference type="Rhea" id="RHEA:32215"/>
        <dbReference type="ChEBI" id="CHEBI:64074"/>
        <dbReference type="ChEBI" id="CHEBI:64075"/>
        <dbReference type="EC" id="5.1.99.6"/>
    </reaction>
</comment>
<comment type="similarity">
    <text evidence="18">Belongs to the NnrE/AIBP family.</text>
</comment>
<comment type="function">
    <text evidence="17">Catalyzes the dehydration of the S-form of NAD(P)HX at the expense of ADP, which is converted to AMP. Together with NAD(P)HX epimerase, which catalyzes the epimerization of the S- and R-forms, the enzyme allows the repair of both epimers of NAD(P)HX, a damaged form of NAD(P)H that is a result of enzymatic or heat-dependent hydration.</text>
</comment>
<evidence type="ECO:0000256" key="4">
    <source>
        <dbReference type="ARBA" id="ARBA00009524"/>
    </source>
</evidence>
<protein>
    <recommendedName>
        <fullName evidence="19">Bifunctional NAD(P)H-hydrate repair enzyme</fullName>
    </recommendedName>
    <alternativeName>
        <fullName evidence="19">Nicotinamide nucleotide repair protein</fullName>
    </alternativeName>
    <domain>
        <recommendedName>
            <fullName evidence="19">ADP-dependent (S)-NAD(P)H-hydrate dehydratase</fullName>
            <ecNumber evidence="19">4.2.1.136</ecNumber>
        </recommendedName>
        <alternativeName>
            <fullName evidence="19">ADP-dependent NAD(P)HX dehydratase</fullName>
        </alternativeName>
    </domain>
    <domain>
        <recommendedName>
            <fullName evidence="19">NAD(P)H-hydrate epimerase</fullName>
            <ecNumber evidence="19">5.1.99.6</ecNumber>
        </recommendedName>
    </domain>
</protein>
<comment type="function">
    <text evidence="18">Catalyzes the epimerization of the S- and R-forms of NAD(P)HX, a damaged form of NAD(P)H that is a result of enzymatic or heat-dependent hydration. This is a prerequisite for the S-specific NAD(P)H-hydrate dehydratase to allow the repair of both epimers of NAD(P)HX.</text>
</comment>
<accession>A0ABP7XB49</accession>
<dbReference type="SUPFAM" id="SSF53613">
    <property type="entry name" value="Ribokinase-like"/>
    <property type="match status" value="1"/>
</dbReference>
<proteinExistence type="inferred from homology"/>
<evidence type="ECO:0000259" key="21">
    <source>
        <dbReference type="PROSITE" id="PS51385"/>
    </source>
</evidence>
<dbReference type="EMBL" id="BAAAZH010000003">
    <property type="protein sequence ID" value="GAA4110136.1"/>
    <property type="molecule type" value="Genomic_DNA"/>
</dbReference>
<keyword evidence="7 17" id="KW-0067">ATP-binding</keyword>
<dbReference type="EC" id="5.1.99.6" evidence="19"/>
<evidence type="ECO:0000256" key="7">
    <source>
        <dbReference type="ARBA" id="ARBA00022840"/>
    </source>
</evidence>
<dbReference type="Gene3D" id="3.40.50.10260">
    <property type="entry name" value="YjeF N-terminal domain"/>
    <property type="match status" value="1"/>
</dbReference>
<dbReference type="EC" id="4.2.1.136" evidence="19"/>
<dbReference type="InterPro" id="IPR000631">
    <property type="entry name" value="CARKD"/>
</dbReference>
<comment type="similarity">
    <text evidence="3 19">In the N-terminal section; belongs to the NnrE/AIBP family.</text>
</comment>
<comment type="function">
    <text evidence="14 19">Bifunctional enzyme that catalyzes the epimerization of the S- and R-forms of NAD(P)HX and the dehydration of the S-form of NAD(P)HX at the expense of ADP, which is converted to AMP. This allows the repair of both epimers of NAD(P)HX, a damaged form of NAD(P)H that is a result of enzymatic or heat-dependent hydration.</text>
</comment>
<feature type="binding site" evidence="17">
    <location>
        <position position="340"/>
    </location>
    <ligand>
        <name>(6S)-NADPHX</name>
        <dbReference type="ChEBI" id="CHEBI:64076"/>
    </ligand>
</feature>
<comment type="cofactor">
    <cofactor evidence="17">
        <name>Mg(2+)</name>
        <dbReference type="ChEBI" id="CHEBI:18420"/>
    </cofactor>
</comment>
<dbReference type="PANTHER" id="PTHR12592">
    <property type="entry name" value="ATP-DEPENDENT (S)-NAD(P)H-HYDRATE DEHYDRATASE FAMILY MEMBER"/>
    <property type="match status" value="1"/>
</dbReference>
<gene>
    <name evidence="18" type="primary">nnrE</name>
    <name evidence="17" type="synonym">nnrD</name>
    <name evidence="22" type="ORF">GCM10022215_05090</name>
</gene>
<dbReference type="Pfam" id="PF01256">
    <property type="entry name" value="Carb_kinase"/>
    <property type="match status" value="1"/>
</dbReference>
<comment type="catalytic activity">
    <reaction evidence="2 18 19">
        <text>(6R)-NADPHX = (6S)-NADPHX</text>
        <dbReference type="Rhea" id="RHEA:32227"/>
        <dbReference type="ChEBI" id="CHEBI:64076"/>
        <dbReference type="ChEBI" id="CHEBI:64077"/>
        <dbReference type="EC" id="5.1.99.6"/>
    </reaction>
</comment>
<dbReference type="InterPro" id="IPR004443">
    <property type="entry name" value="YjeF_N_dom"/>
</dbReference>
<name>A0ABP7XB49_9ACTN</name>
<evidence type="ECO:0000256" key="3">
    <source>
        <dbReference type="ARBA" id="ARBA00006001"/>
    </source>
</evidence>
<evidence type="ECO:0000256" key="6">
    <source>
        <dbReference type="ARBA" id="ARBA00022741"/>
    </source>
</evidence>
<evidence type="ECO:0000256" key="5">
    <source>
        <dbReference type="ARBA" id="ARBA00022723"/>
    </source>
</evidence>
<evidence type="ECO:0000256" key="17">
    <source>
        <dbReference type="HAMAP-Rule" id="MF_01965"/>
    </source>
</evidence>
<keyword evidence="23" id="KW-1185">Reference proteome</keyword>
<evidence type="ECO:0000256" key="14">
    <source>
        <dbReference type="ARBA" id="ARBA00025153"/>
    </source>
</evidence>
<evidence type="ECO:0000256" key="16">
    <source>
        <dbReference type="ARBA" id="ARBA00049209"/>
    </source>
</evidence>
<dbReference type="HAMAP" id="MF_01965">
    <property type="entry name" value="NADHX_dehydratase"/>
    <property type="match status" value="1"/>
</dbReference>
<feature type="domain" description="YjeF N-terminal" evidence="21">
    <location>
        <begin position="10"/>
        <end position="207"/>
    </location>
</feature>
<evidence type="ECO:0000256" key="11">
    <source>
        <dbReference type="ARBA" id="ARBA00023235"/>
    </source>
</evidence>
<feature type="binding site" evidence="18">
    <location>
        <begin position="123"/>
        <end position="129"/>
    </location>
    <ligand>
        <name>(6S)-NADPHX</name>
        <dbReference type="ChEBI" id="CHEBI:64076"/>
    </ligand>
</feature>
<feature type="binding site" evidence="17">
    <location>
        <position position="249"/>
    </location>
    <ligand>
        <name>(6S)-NADPHX</name>
        <dbReference type="ChEBI" id="CHEBI:64076"/>
    </ligand>
</feature>
<reference evidence="23" key="1">
    <citation type="journal article" date="2019" name="Int. J. Syst. Evol. Microbiol.">
        <title>The Global Catalogue of Microorganisms (GCM) 10K type strain sequencing project: providing services to taxonomists for standard genome sequencing and annotation.</title>
        <authorList>
            <consortium name="The Broad Institute Genomics Platform"/>
            <consortium name="The Broad Institute Genome Sequencing Center for Infectious Disease"/>
            <person name="Wu L."/>
            <person name="Ma J."/>
        </authorList>
    </citation>
    <scope>NUCLEOTIDE SEQUENCE [LARGE SCALE GENOMIC DNA]</scope>
    <source>
        <strain evidence="23">JCM 16703</strain>
    </source>
</reference>
<dbReference type="RefSeq" id="WP_344731633.1">
    <property type="nucleotide sequence ID" value="NZ_BAAAZH010000003.1"/>
</dbReference>
<comment type="similarity">
    <text evidence="4 19">In the C-terminal section; belongs to the NnrD/CARKD family.</text>
</comment>
<organism evidence="22 23">
    <name type="scientific">Nocardioides fonticola</name>
    <dbReference type="NCBI Taxonomy" id="450363"/>
    <lineage>
        <taxon>Bacteria</taxon>
        <taxon>Bacillati</taxon>
        <taxon>Actinomycetota</taxon>
        <taxon>Actinomycetes</taxon>
        <taxon>Propionibacteriales</taxon>
        <taxon>Nocardioidaceae</taxon>
        <taxon>Nocardioides</taxon>
    </lineage>
</organism>
<dbReference type="Gene3D" id="3.40.1190.20">
    <property type="match status" value="1"/>
</dbReference>
<evidence type="ECO:0000256" key="12">
    <source>
        <dbReference type="ARBA" id="ARBA00023239"/>
    </source>
</evidence>